<comment type="caution">
    <text evidence="8">The sequence shown here is derived from an EMBL/GenBank/DDBJ whole genome shotgun (WGS) entry which is preliminary data.</text>
</comment>
<feature type="transmembrane region" description="Helical" evidence="7">
    <location>
        <begin position="111"/>
        <end position="130"/>
    </location>
</feature>
<feature type="transmembrane region" description="Helical" evidence="7">
    <location>
        <begin position="76"/>
        <end position="99"/>
    </location>
</feature>
<feature type="transmembrane region" description="Helical" evidence="7">
    <location>
        <begin position="322"/>
        <end position="345"/>
    </location>
</feature>
<gene>
    <name evidence="8" type="ORF">GCM10011320_59710</name>
</gene>
<evidence type="ECO:0000256" key="1">
    <source>
        <dbReference type="ARBA" id="ARBA00004651"/>
    </source>
</evidence>
<evidence type="ECO:0000256" key="5">
    <source>
        <dbReference type="ARBA" id="ARBA00022989"/>
    </source>
</evidence>
<sequence>MTTLRRSLMFSFLERYAGIVIGLGTTIAGARLLTPADFGVFAVGISVVMLIDVLRDFGAGTYLVQLETLERDAVRSAFTISCVISGSCAAVLGLAAIPLGRFYGEPGVGHVVLVLAVALLLNPFSTPATAMLRRKMAFDRLALVNVASSLGQLIAIILLASLGLGYMAMAWASLAAALIRTIGFNLANPVFWAFRPGLAEWRGILSFGAWSTATGIVNVIHDTLPQLIIGRVLGAVPVGLLGRAQMICQLPDKLIASGLHPVVLPALAEHARQGGSLKEPYLLGISYMAAVHIPAMVGLAMLAEPIVRILLGPQWGEVPPLVRVMALGMIWLFPAFLTYPMLVALGRIRDTLIASLISIPPSLLLIAVAAPHGIMAVAATTLITAPLQAYVAVSFVRRRIGLTWAGIGQAAWPGCVGTLGLASGILAVMSILGFRTMLNFGETLAAMLAAGLGWLAGLWLSGHPLIGEIRGLWGRVWRWA</sequence>
<evidence type="ECO:0000313" key="8">
    <source>
        <dbReference type="EMBL" id="GGJ44266.1"/>
    </source>
</evidence>
<feature type="transmembrane region" description="Helical" evidence="7">
    <location>
        <begin position="39"/>
        <end position="64"/>
    </location>
</feature>
<dbReference type="Pfam" id="PF13440">
    <property type="entry name" value="Polysacc_synt_3"/>
    <property type="match status" value="1"/>
</dbReference>
<dbReference type="GO" id="GO:0005886">
    <property type="term" value="C:plasma membrane"/>
    <property type="evidence" value="ECO:0007669"/>
    <property type="project" value="UniProtKB-SubCell"/>
</dbReference>
<dbReference type="CDD" id="cd13127">
    <property type="entry name" value="MATE_tuaB_like"/>
    <property type="match status" value="1"/>
</dbReference>
<dbReference type="AlphaFoldDB" id="A0A917L5P8"/>
<feature type="transmembrane region" description="Helical" evidence="7">
    <location>
        <begin position="352"/>
        <end position="370"/>
    </location>
</feature>
<feature type="transmembrane region" description="Helical" evidence="7">
    <location>
        <begin position="410"/>
        <end position="432"/>
    </location>
</feature>
<evidence type="ECO:0000256" key="2">
    <source>
        <dbReference type="ARBA" id="ARBA00007430"/>
    </source>
</evidence>
<evidence type="ECO:0000256" key="6">
    <source>
        <dbReference type="ARBA" id="ARBA00023136"/>
    </source>
</evidence>
<evidence type="ECO:0000313" key="9">
    <source>
        <dbReference type="Proteomes" id="UP000661507"/>
    </source>
</evidence>
<name>A0A917L5P8_9PROT</name>
<organism evidence="8 9">
    <name type="scientific">Neoroseomonas lacus</name>
    <dbReference type="NCBI Taxonomy" id="287609"/>
    <lineage>
        <taxon>Bacteria</taxon>
        <taxon>Pseudomonadati</taxon>
        <taxon>Pseudomonadota</taxon>
        <taxon>Alphaproteobacteria</taxon>
        <taxon>Acetobacterales</taxon>
        <taxon>Acetobacteraceae</taxon>
        <taxon>Neoroseomonas</taxon>
    </lineage>
</organism>
<keyword evidence="5 7" id="KW-1133">Transmembrane helix</keyword>
<dbReference type="PANTHER" id="PTHR30250">
    <property type="entry name" value="PST FAMILY PREDICTED COLANIC ACID TRANSPORTER"/>
    <property type="match status" value="1"/>
</dbReference>
<keyword evidence="9" id="KW-1185">Reference proteome</keyword>
<reference evidence="8" key="2">
    <citation type="submission" date="2020-09" db="EMBL/GenBank/DDBJ databases">
        <authorList>
            <person name="Sun Q."/>
            <person name="Zhou Y."/>
        </authorList>
    </citation>
    <scope>NUCLEOTIDE SEQUENCE</scope>
    <source>
        <strain evidence="8">CGMCC 1.3617</strain>
    </source>
</reference>
<dbReference type="Proteomes" id="UP000661507">
    <property type="component" value="Unassembled WGS sequence"/>
</dbReference>
<keyword evidence="8" id="KW-0813">Transport</keyword>
<protein>
    <submittedName>
        <fullName evidence="8">Sugar transporter</fullName>
    </submittedName>
</protein>
<keyword evidence="6 7" id="KW-0472">Membrane</keyword>
<feature type="transmembrane region" description="Helical" evidence="7">
    <location>
        <begin position="170"/>
        <end position="194"/>
    </location>
</feature>
<accession>A0A917L5P8</accession>
<keyword evidence="4 7" id="KW-0812">Transmembrane</keyword>
<keyword evidence="3" id="KW-1003">Cell membrane</keyword>
<feature type="transmembrane region" description="Helical" evidence="7">
    <location>
        <begin position="444"/>
        <end position="466"/>
    </location>
</feature>
<evidence type="ECO:0000256" key="7">
    <source>
        <dbReference type="SAM" id="Phobius"/>
    </source>
</evidence>
<dbReference type="PANTHER" id="PTHR30250:SF10">
    <property type="entry name" value="LIPOPOLYSACCHARIDE BIOSYNTHESIS PROTEIN WZXC"/>
    <property type="match status" value="1"/>
</dbReference>
<comment type="subcellular location">
    <subcellularLocation>
        <location evidence="1">Cell membrane</location>
        <topology evidence="1">Multi-pass membrane protein</topology>
    </subcellularLocation>
</comment>
<keyword evidence="8" id="KW-0762">Sugar transport</keyword>
<dbReference type="EMBL" id="BMKW01000032">
    <property type="protein sequence ID" value="GGJ44266.1"/>
    <property type="molecule type" value="Genomic_DNA"/>
</dbReference>
<reference evidence="8" key="1">
    <citation type="journal article" date="2014" name="Int. J. Syst. Evol. Microbiol.">
        <title>Complete genome sequence of Corynebacterium casei LMG S-19264T (=DSM 44701T), isolated from a smear-ripened cheese.</title>
        <authorList>
            <consortium name="US DOE Joint Genome Institute (JGI-PGF)"/>
            <person name="Walter F."/>
            <person name="Albersmeier A."/>
            <person name="Kalinowski J."/>
            <person name="Ruckert C."/>
        </authorList>
    </citation>
    <scope>NUCLEOTIDE SEQUENCE</scope>
    <source>
        <strain evidence="8">CGMCC 1.3617</strain>
    </source>
</reference>
<dbReference type="InterPro" id="IPR050833">
    <property type="entry name" value="Poly_Biosynth_Transport"/>
</dbReference>
<feature type="transmembrane region" description="Helical" evidence="7">
    <location>
        <begin position="376"/>
        <end position="398"/>
    </location>
</feature>
<feature type="transmembrane region" description="Helical" evidence="7">
    <location>
        <begin position="142"/>
        <end position="164"/>
    </location>
</feature>
<evidence type="ECO:0000256" key="3">
    <source>
        <dbReference type="ARBA" id="ARBA00022475"/>
    </source>
</evidence>
<proteinExistence type="inferred from homology"/>
<dbReference type="RefSeq" id="WP_188973792.1">
    <property type="nucleotide sequence ID" value="NZ_BMKW01000032.1"/>
</dbReference>
<evidence type="ECO:0000256" key="4">
    <source>
        <dbReference type="ARBA" id="ARBA00022692"/>
    </source>
</evidence>
<comment type="similarity">
    <text evidence="2">Belongs to the polysaccharide synthase family.</text>
</comment>
<feature type="transmembrane region" description="Helical" evidence="7">
    <location>
        <begin position="12"/>
        <end position="33"/>
    </location>
</feature>
<feature type="transmembrane region" description="Helical" evidence="7">
    <location>
        <begin position="281"/>
        <end position="302"/>
    </location>
</feature>